<dbReference type="AlphaFoldDB" id="A0A7U8C7N9"/>
<sequence>MKTYGFSPLIKITLGVGLDVDTSLQLFDELLVKADEKLYLAKDRGLNQVISAD</sequence>
<keyword evidence="2" id="KW-1185">Reference proteome</keyword>
<evidence type="ECO:0008006" key="3">
    <source>
        <dbReference type="Google" id="ProtNLM"/>
    </source>
</evidence>
<evidence type="ECO:0000313" key="1">
    <source>
        <dbReference type="EMBL" id="EAR61610.1"/>
    </source>
</evidence>
<name>A0A7U8C7N9_NEPCE</name>
<dbReference type="Proteomes" id="UP000002171">
    <property type="component" value="Unassembled WGS sequence"/>
</dbReference>
<comment type="caution">
    <text evidence="1">The sequence shown here is derived from an EMBL/GenBank/DDBJ whole genome shotgun (WGS) entry which is preliminary data.</text>
</comment>
<reference evidence="1 2" key="1">
    <citation type="submission" date="2006-02" db="EMBL/GenBank/DDBJ databases">
        <authorList>
            <person name="Pinhassi J."/>
            <person name="Pedros-Alio C."/>
            <person name="Ferriera S."/>
            <person name="Johnson J."/>
            <person name="Kravitz S."/>
            <person name="Halpern A."/>
            <person name="Remington K."/>
            <person name="Beeson K."/>
            <person name="Tran B."/>
            <person name="Rogers Y.-H."/>
            <person name="Friedman R."/>
            <person name="Venter J.C."/>
        </authorList>
    </citation>
    <scope>NUCLEOTIDE SEQUENCE [LARGE SCALE GENOMIC DNA]</scope>
    <source>
        <strain evidence="1 2">MED92</strain>
    </source>
</reference>
<protein>
    <recommendedName>
        <fullName evidence="3">GGDEF domain-containing protein</fullName>
    </recommendedName>
</protein>
<dbReference type="EMBL" id="AAOW01000007">
    <property type="protein sequence ID" value="EAR61610.1"/>
    <property type="molecule type" value="Genomic_DNA"/>
</dbReference>
<gene>
    <name evidence="1" type="ORF">MED92_13186</name>
</gene>
<accession>A0A7U8C7N9</accession>
<evidence type="ECO:0000313" key="2">
    <source>
        <dbReference type="Proteomes" id="UP000002171"/>
    </source>
</evidence>
<organism evidence="1 2">
    <name type="scientific">Neptuniibacter caesariensis</name>
    <dbReference type="NCBI Taxonomy" id="207954"/>
    <lineage>
        <taxon>Bacteria</taxon>
        <taxon>Pseudomonadati</taxon>
        <taxon>Pseudomonadota</taxon>
        <taxon>Gammaproteobacteria</taxon>
        <taxon>Oceanospirillales</taxon>
        <taxon>Oceanospirillaceae</taxon>
        <taxon>Neptuniibacter</taxon>
    </lineage>
</organism>
<proteinExistence type="predicted"/>
<dbReference type="RefSeq" id="WP_007020243.1">
    <property type="nucleotide sequence ID" value="NZ_CH724125.1"/>
</dbReference>